<name>A0ABU5QB18_9BACT</name>
<protein>
    <submittedName>
        <fullName evidence="1">Uncharacterized protein</fullName>
    </submittedName>
</protein>
<keyword evidence="2" id="KW-1185">Reference proteome</keyword>
<dbReference type="Proteomes" id="UP001302949">
    <property type="component" value="Unassembled WGS sequence"/>
</dbReference>
<accession>A0ABU5QB18</accession>
<proteinExistence type="predicted"/>
<evidence type="ECO:0000313" key="1">
    <source>
        <dbReference type="EMBL" id="MEA5139832.1"/>
    </source>
</evidence>
<reference evidence="1 2" key="1">
    <citation type="submission" date="2023-12" db="EMBL/GenBank/DDBJ databases">
        <title>Novel species of the genus Arcicella isolated from rivers.</title>
        <authorList>
            <person name="Lu H."/>
        </authorList>
    </citation>
    <scope>NUCLEOTIDE SEQUENCE [LARGE SCALE GENOMIC DNA]</scope>
    <source>
        <strain evidence="1 2">KCTC 23307</strain>
    </source>
</reference>
<dbReference type="EMBL" id="JAYFUM010000012">
    <property type="protein sequence ID" value="MEA5139832.1"/>
    <property type="molecule type" value="Genomic_DNA"/>
</dbReference>
<gene>
    <name evidence="1" type="ORF">VB248_11835</name>
</gene>
<organism evidence="1 2">
    <name type="scientific">Arcicella rigui</name>
    <dbReference type="NCBI Taxonomy" id="797020"/>
    <lineage>
        <taxon>Bacteria</taxon>
        <taxon>Pseudomonadati</taxon>
        <taxon>Bacteroidota</taxon>
        <taxon>Cytophagia</taxon>
        <taxon>Cytophagales</taxon>
        <taxon>Flectobacillaceae</taxon>
        <taxon>Arcicella</taxon>
    </lineage>
</organism>
<evidence type="ECO:0000313" key="2">
    <source>
        <dbReference type="Proteomes" id="UP001302949"/>
    </source>
</evidence>
<comment type="caution">
    <text evidence="1">The sequence shown here is derived from an EMBL/GenBank/DDBJ whole genome shotgun (WGS) entry which is preliminary data.</text>
</comment>
<dbReference type="RefSeq" id="WP_323296991.1">
    <property type="nucleotide sequence ID" value="NZ_JAYFUM010000012.1"/>
</dbReference>
<sequence>MPKVWLLNPLLQDSGFPLEVVESTGEVLRKKRIAEYQGLTFKLLPSAKSGGYTMLLSGSIHKYRNNGKHNYDRFTVTHCVTVIEELFTVFGIDPKQAVLHSLEFGVNIKLPYPVQKLIQSVVVNKNKPYEAIAKSRRNGVVCVRENYEFKIYDKGFVCGLDENIIRVEYHVSRMKDLEGYGIVTLSDLTDKTKVNPLLDLLIGALDDTVFIPTDSDLSSLTKKQKINFHAMGKPYTWKDYTPKQRFDKRIMLSRILEKCKAFDYQKDLKERVLEEWKTLFIEPIEALQRSNIYTNISVSEAHKNVMFSPLVYSVKTLQNHFLENRDNKEKKDGKSLKLTIDKRYCKTCGKEIIGSRKNSLFCRKSTNPNAKQCRNKDSNKRRTLKAQIMRAKVNNQFLRVTYKNLDDLNQSTFSDILHSSEIAVHRGLLNTIVSLEILPNEPEPALYQDLSHAHHGELLTGKDAVEVLEELTAENMQITL</sequence>